<evidence type="ECO:0000259" key="1">
    <source>
        <dbReference type="Pfam" id="PF01370"/>
    </source>
</evidence>
<reference evidence="2 3" key="2">
    <citation type="submission" date="2018-08" db="EMBL/GenBank/DDBJ databases">
        <title>Streptomyces kandeliansis sp. nov., an endophytic bacterium isolated from mangrove plant.</title>
        <authorList>
            <person name="Wang R."/>
        </authorList>
    </citation>
    <scope>NUCLEOTIDE SEQUENCE [LARGE SCALE GENOMIC DNA]</scope>
    <source>
        <strain evidence="3">H14(2018)</strain>
    </source>
</reference>
<dbReference type="Proteomes" id="UP000253958">
    <property type="component" value="Chromosome"/>
</dbReference>
<proteinExistence type="predicted"/>
<protein>
    <submittedName>
        <fullName evidence="2">NAD(P)-dependent oxidoreductase</fullName>
    </submittedName>
</protein>
<organism evidence="2 3">
    <name type="scientific">Micromonospora aurantiaca</name>
    <name type="common">nom. illeg.</name>
    <dbReference type="NCBI Taxonomy" id="47850"/>
    <lineage>
        <taxon>Bacteria</taxon>
        <taxon>Bacillati</taxon>
        <taxon>Actinomycetota</taxon>
        <taxon>Actinomycetes</taxon>
        <taxon>Micromonosporales</taxon>
        <taxon>Micromonosporaceae</taxon>
        <taxon>Micromonospora</taxon>
    </lineage>
</organism>
<dbReference type="RefSeq" id="WP_114920772.1">
    <property type="nucleotide sequence ID" value="NZ_CP031263.1"/>
</dbReference>
<accession>A0A6N3K8R5</accession>
<dbReference type="AlphaFoldDB" id="A0A6N3K8R5"/>
<sequence length="308" mass="32442">MSTAVAVLGATGGVGQHVCSAFRASGDHVLRIARRTSAADSALRLDLAEAAPAQLAAALTAHRTEIVVNATGGWVLSAEAMHLAHVQIVERLVAASTLMPDPPRIVHIGTIHEYGPVPAGTLIDESRTPEPQTGYARTKLAGSQALLNATAAGTARGVVLRAVNVCGPGTTSASFLGAVLDRIRDVRPGDRVPMTIADARRDYLDVRDLTDAVVRAARAPESTVGQVINVGRGEAVAMRQLVDWLLAAAGLPPDTIDEQGAAVQSKGGDWTRADNRRAARLLGWQPRTALDASLRDMWHDAARRYSEA</sequence>
<dbReference type="Gene3D" id="3.40.50.720">
    <property type="entry name" value="NAD(P)-binding Rossmann-like Domain"/>
    <property type="match status" value="1"/>
</dbReference>
<dbReference type="PANTHER" id="PTHR48079">
    <property type="entry name" value="PROTEIN YEEZ"/>
    <property type="match status" value="1"/>
</dbReference>
<evidence type="ECO:0000313" key="3">
    <source>
        <dbReference type="Proteomes" id="UP000253958"/>
    </source>
</evidence>
<reference evidence="2 3" key="1">
    <citation type="submission" date="2018-07" db="EMBL/GenBank/DDBJ databases">
        <authorList>
            <person name="Ye Y."/>
        </authorList>
    </citation>
    <scope>NUCLEOTIDE SEQUENCE [LARGE SCALE GENOMIC DNA]</scope>
    <source>
        <strain evidence="3">H14(2018)</strain>
    </source>
</reference>
<dbReference type="EMBL" id="CP031263">
    <property type="protein sequence ID" value="AXH93409.1"/>
    <property type="molecule type" value="Genomic_DNA"/>
</dbReference>
<feature type="domain" description="NAD-dependent epimerase/dehydratase" evidence="1">
    <location>
        <begin position="5"/>
        <end position="231"/>
    </location>
</feature>
<dbReference type="CDD" id="cd08946">
    <property type="entry name" value="SDR_e"/>
    <property type="match status" value="1"/>
</dbReference>
<dbReference type="InterPro" id="IPR051783">
    <property type="entry name" value="NAD(P)-dependent_oxidoreduct"/>
</dbReference>
<dbReference type="Pfam" id="PF01370">
    <property type="entry name" value="Epimerase"/>
    <property type="match status" value="1"/>
</dbReference>
<dbReference type="InterPro" id="IPR036291">
    <property type="entry name" value="NAD(P)-bd_dom_sf"/>
</dbReference>
<name>A0A6N3K8R5_9ACTN</name>
<dbReference type="PANTHER" id="PTHR48079:SF6">
    <property type="entry name" value="NAD(P)-BINDING DOMAIN-CONTAINING PROTEIN-RELATED"/>
    <property type="match status" value="1"/>
</dbReference>
<dbReference type="SUPFAM" id="SSF51735">
    <property type="entry name" value="NAD(P)-binding Rossmann-fold domains"/>
    <property type="match status" value="1"/>
</dbReference>
<dbReference type="GO" id="GO:0004029">
    <property type="term" value="F:aldehyde dehydrogenase (NAD+) activity"/>
    <property type="evidence" value="ECO:0007669"/>
    <property type="project" value="TreeGrafter"/>
</dbReference>
<evidence type="ECO:0000313" key="2">
    <source>
        <dbReference type="EMBL" id="AXH93409.1"/>
    </source>
</evidence>
<dbReference type="InterPro" id="IPR001509">
    <property type="entry name" value="Epimerase_deHydtase"/>
</dbReference>
<dbReference type="GO" id="GO:0005737">
    <property type="term" value="C:cytoplasm"/>
    <property type="evidence" value="ECO:0007669"/>
    <property type="project" value="TreeGrafter"/>
</dbReference>
<gene>
    <name evidence="2" type="ORF">DVH21_27595</name>
</gene>